<dbReference type="PANTHER" id="PTHR47953">
    <property type="entry name" value="OS08G0105600 PROTEIN"/>
    <property type="match status" value="1"/>
</dbReference>
<evidence type="ECO:0000256" key="13">
    <source>
        <dbReference type="RuleBase" id="RU000461"/>
    </source>
</evidence>
<evidence type="ECO:0000256" key="4">
    <source>
        <dbReference type="ARBA" id="ARBA00022617"/>
    </source>
</evidence>
<evidence type="ECO:0000256" key="7">
    <source>
        <dbReference type="ARBA" id="ARBA00022989"/>
    </source>
</evidence>
<protein>
    <submittedName>
        <fullName evidence="14">Tabersonine 6,7-epoxidase isoform 1</fullName>
    </submittedName>
</protein>
<keyword evidence="5" id="KW-0812">Transmembrane</keyword>
<keyword evidence="15" id="KW-1185">Reference proteome</keyword>
<accession>A0A9Q0FQF4</accession>
<reference evidence="14" key="2">
    <citation type="journal article" date="2023" name="Plants (Basel)">
        <title>Annotation of the Turnera subulata (Passifloraceae) Draft Genome Reveals the S-Locus Evolved after the Divergence of Turneroideae from Passifloroideae in a Stepwise Manner.</title>
        <authorList>
            <person name="Henning P.M."/>
            <person name="Roalson E.H."/>
            <person name="Mir W."/>
            <person name="McCubbin A.G."/>
            <person name="Shore J.S."/>
        </authorList>
    </citation>
    <scope>NUCLEOTIDE SEQUENCE</scope>
    <source>
        <strain evidence="14">F60SS</strain>
    </source>
</reference>
<sequence>MGYLVPAKTKVLINAWALGRHPKSWTEPDKFYPERFLDSPIDYKGNHYELIPFGAGRRMCPGIAFGIANVELPLANLLYYFDWKLPGGVGPEELEMSECYGSTVKRKNHLLLVPAAYHTI</sequence>
<comment type="subcellular location">
    <subcellularLocation>
        <location evidence="2">Membrane</location>
        <topology evidence="2">Single-pass membrane protein</topology>
    </subcellularLocation>
</comment>
<keyword evidence="6 12" id="KW-0479">Metal-binding</keyword>
<feature type="binding site" description="axial binding residue" evidence="12">
    <location>
        <position position="60"/>
    </location>
    <ligand>
        <name>heme</name>
        <dbReference type="ChEBI" id="CHEBI:30413"/>
    </ligand>
    <ligandPart>
        <name>Fe</name>
        <dbReference type="ChEBI" id="CHEBI:18248"/>
    </ligandPart>
</feature>
<evidence type="ECO:0000313" key="14">
    <source>
        <dbReference type="EMBL" id="KAJ4835707.1"/>
    </source>
</evidence>
<dbReference type="GO" id="GO:0004497">
    <property type="term" value="F:monooxygenase activity"/>
    <property type="evidence" value="ECO:0007669"/>
    <property type="project" value="UniProtKB-KW"/>
</dbReference>
<keyword evidence="9 12" id="KW-0408">Iron</keyword>
<dbReference type="InterPro" id="IPR017972">
    <property type="entry name" value="Cyt_P450_CS"/>
</dbReference>
<keyword evidence="8 13" id="KW-0560">Oxidoreductase</keyword>
<dbReference type="InterPro" id="IPR052306">
    <property type="entry name" value="CYP450_71D"/>
</dbReference>
<keyword evidence="7" id="KW-1133">Transmembrane helix</keyword>
<name>A0A9Q0FQF4_9ROSI</name>
<evidence type="ECO:0000256" key="12">
    <source>
        <dbReference type="PIRSR" id="PIRSR602401-1"/>
    </source>
</evidence>
<evidence type="ECO:0000256" key="5">
    <source>
        <dbReference type="ARBA" id="ARBA00022692"/>
    </source>
</evidence>
<organism evidence="14 15">
    <name type="scientific">Turnera subulata</name>
    <dbReference type="NCBI Taxonomy" id="218843"/>
    <lineage>
        <taxon>Eukaryota</taxon>
        <taxon>Viridiplantae</taxon>
        <taxon>Streptophyta</taxon>
        <taxon>Embryophyta</taxon>
        <taxon>Tracheophyta</taxon>
        <taxon>Spermatophyta</taxon>
        <taxon>Magnoliopsida</taxon>
        <taxon>eudicotyledons</taxon>
        <taxon>Gunneridae</taxon>
        <taxon>Pentapetalae</taxon>
        <taxon>rosids</taxon>
        <taxon>fabids</taxon>
        <taxon>Malpighiales</taxon>
        <taxon>Passifloraceae</taxon>
        <taxon>Turnera</taxon>
    </lineage>
</organism>
<comment type="cofactor">
    <cofactor evidence="1 12">
        <name>heme</name>
        <dbReference type="ChEBI" id="CHEBI:30413"/>
    </cofactor>
</comment>
<dbReference type="PANTHER" id="PTHR47953:SF19">
    <property type="entry name" value="OS06G0641600 PROTEIN"/>
    <property type="match status" value="1"/>
</dbReference>
<dbReference type="EMBL" id="JAKUCV010004325">
    <property type="protein sequence ID" value="KAJ4835707.1"/>
    <property type="molecule type" value="Genomic_DNA"/>
</dbReference>
<dbReference type="OrthoDB" id="2789670at2759"/>
<gene>
    <name evidence="14" type="primary">TEX1</name>
    <name evidence="14" type="ORF">Tsubulata_027001</name>
</gene>
<comment type="caution">
    <text evidence="14">The sequence shown here is derived from an EMBL/GenBank/DDBJ whole genome shotgun (WGS) entry which is preliminary data.</text>
</comment>
<dbReference type="Proteomes" id="UP001141552">
    <property type="component" value="Unassembled WGS sequence"/>
</dbReference>
<proteinExistence type="inferred from homology"/>
<evidence type="ECO:0000256" key="3">
    <source>
        <dbReference type="ARBA" id="ARBA00010617"/>
    </source>
</evidence>
<keyword evidence="4 12" id="KW-0349">Heme</keyword>
<evidence type="ECO:0000256" key="9">
    <source>
        <dbReference type="ARBA" id="ARBA00023004"/>
    </source>
</evidence>
<evidence type="ECO:0000256" key="8">
    <source>
        <dbReference type="ARBA" id="ARBA00023002"/>
    </source>
</evidence>
<dbReference type="Pfam" id="PF00067">
    <property type="entry name" value="p450"/>
    <property type="match status" value="1"/>
</dbReference>
<dbReference type="SUPFAM" id="SSF48264">
    <property type="entry name" value="Cytochrome P450"/>
    <property type="match status" value="1"/>
</dbReference>
<dbReference type="InterPro" id="IPR001128">
    <property type="entry name" value="Cyt_P450"/>
</dbReference>
<dbReference type="InterPro" id="IPR002401">
    <property type="entry name" value="Cyt_P450_E_grp-I"/>
</dbReference>
<dbReference type="InterPro" id="IPR036396">
    <property type="entry name" value="Cyt_P450_sf"/>
</dbReference>
<evidence type="ECO:0000256" key="1">
    <source>
        <dbReference type="ARBA" id="ARBA00001971"/>
    </source>
</evidence>
<reference evidence="14" key="1">
    <citation type="submission" date="2022-02" db="EMBL/GenBank/DDBJ databases">
        <authorList>
            <person name="Henning P.M."/>
            <person name="McCubbin A.G."/>
            <person name="Shore J.S."/>
        </authorList>
    </citation>
    <scope>NUCLEOTIDE SEQUENCE</scope>
    <source>
        <strain evidence="14">F60SS</strain>
        <tissue evidence="14">Leaves</tissue>
    </source>
</reference>
<dbReference type="GO" id="GO:0020037">
    <property type="term" value="F:heme binding"/>
    <property type="evidence" value="ECO:0007669"/>
    <property type="project" value="InterPro"/>
</dbReference>
<dbReference type="AlphaFoldDB" id="A0A9Q0FQF4"/>
<keyword evidence="10 13" id="KW-0503">Monooxygenase</keyword>
<dbReference type="GO" id="GO:0016705">
    <property type="term" value="F:oxidoreductase activity, acting on paired donors, with incorporation or reduction of molecular oxygen"/>
    <property type="evidence" value="ECO:0007669"/>
    <property type="project" value="InterPro"/>
</dbReference>
<keyword evidence="11" id="KW-0472">Membrane</keyword>
<dbReference type="PRINTS" id="PR00463">
    <property type="entry name" value="EP450I"/>
</dbReference>
<dbReference type="Gene3D" id="1.10.630.10">
    <property type="entry name" value="Cytochrome P450"/>
    <property type="match status" value="1"/>
</dbReference>
<comment type="similarity">
    <text evidence="3 13">Belongs to the cytochrome P450 family.</text>
</comment>
<dbReference type="GO" id="GO:0005506">
    <property type="term" value="F:iron ion binding"/>
    <property type="evidence" value="ECO:0007669"/>
    <property type="project" value="InterPro"/>
</dbReference>
<dbReference type="PROSITE" id="PS00086">
    <property type="entry name" value="CYTOCHROME_P450"/>
    <property type="match status" value="1"/>
</dbReference>
<evidence type="ECO:0000256" key="11">
    <source>
        <dbReference type="ARBA" id="ARBA00023136"/>
    </source>
</evidence>
<dbReference type="GO" id="GO:0016020">
    <property type="term" value="C:membrane"/>
    <property type="evidence" value="ECO:0007669"/>
    <property type="project" value="UniProtKB-SubCell"/>
</dbReference>
<evidence type="ECO:0000256" key="10">
    <source>
        <dbReference type="ARBA" id="ARBA00023033"/>
    </source>
</evidence>
<evidence type="ECO:0000256" key="2">
    <source>
        <dbReference type="ARBA" id="ARBA00004167"/>
    </source>
</evidence>
<evidence type="ECO:0000256" key="6">
    <source>
        <dbReference type="ARBA" id="ARBA00022723"/>
    </source>
</evidence>
<evidence type="ECO:0000313" key="15">
    <source>
        <dbReference type="Proteomes" id="UP001141552"/>
    </source>
</evidence>